<dbReference type="EMBL" id="VJWL01000001">
    <property type="protein sequence ID" value="TRW49419.1"/>
    <property type="molecule type" value="Genomic_DNA"/>
</dbReference>
<evidence type="ECO:0000256" key="4">
    <source>
        <dbReference type="ARBA" id="ARBA00023237"/>
    </source>
</evidence>
<dbReference type="Gene3D" id="3.30.160.150">
    <property type="entry name" value="Lipoprotein like domain"/>
    <property type="match status" value="1"/>
</dbReference>
<dbReference type="GO" id="GO:0009279">
    <property type="term" value="C:cell outer membrane"/>
    <property type="evidence" value="ECO:0007669"/>
    <property type="project" value="UniProtKB-UniRule"/>
</dbReference>
<keyword evidence="2 6" id="KW-0472">Membrane</keyword>
<feature type="transmembrane region" description="Helical" evidence="7">
    <location>
        <begin position="20"/>
        <end position="41"/>
    </location>
</feature>
<reference evidence="8 9" key="1">
    <citation type="submission" date="2019-07" db="EMBL/GenBank/DDBJ databases">
        <authorList>
            <person name="Yang M."/>
            <person name="Zhao D."/>
            <person name="Xiang H."/>
        </authorList>
    </citation>
    <scope>NUCLEOTIDE SEQUENCE [LARGE SCALE GENOMIC DNA]</scope>
    <source>
        <strain evidence="8 9">IM1326</strain>
    </source>
</reference>
<dbReference type="OrthoDB" id="5801564at2"/>
<keyword evidence="7" id="KW-1133">Transmembrane helix</keyword>
<dbReference type="AlphaFoldDB" id="A0A552X3F9"/>
<dbReference type="GO" id="GO:0043165">
    <property type="term" value="P:Gram-negative-bacterium-type cell outer membrane assembly"/>
    <property type="evidence" value="ECO:0007669"/>
    <property type="project" value="UniProtKB-UniRule"/>
</dbReference>
<comment type="subunit">
    <text evidence="6">Component of the lipopolysaccharide transport and assembly complex. Interacts with LptD.</text>
</comment>
<dbReference type="HAMAP" id="MF_01186">
    <property type="entry name" value="LPS_assembly_LptE"/>
    <property type="match status" value="1"/>
</dbReference>
<protein>
    <recommendedName>
        <fullName evidence="6">LPS-assembly lipoprotein LptE</fullName>
    </recommendedName>
</protein>
<dbReference type="Pfam" id="PF04390">
    <property type="entry name" value="LptE"/>
    <property type="match status" value="1"/>
</dbReference>
<gene>
    <name evidence="6" type="primary">lptE</name>
    <name evidence="8" type="ORF">FM042_00670</name>
</gene>
<keyword evidence="3" id="KW-0564">Palmitate</keyword>
<keyword evidence="9" id="KW-1185">Reference proteome</keyword>
<keyword evidence="4 6" id="KW-0998">Cell outer membrane</keyword>
<name>A0A552X3F9_9GAMM</name>
<proteinExistence type="inferred from homology"/>
<keyword evidence="7" id="KW-0812">Transmembrane</keyword>
<evidence type="ECO:0000313" key="8">
    <source>
        <dbReference type="EMBL" id="TRW49419.1"/>
    </source>
</evidence>
<dbReference type="Proteomes" id="UP000320359">
    <property type="component" value="Unassembled WGS sequence"/>
</dbReference>
<dbReference type="GO" id="GO:0001530">
    <property type="term" value="F:lipopolysaccharide binding"/>
    <property type="evidence" value="ECO:0007669"/>
    <property type="project" value="TreeGrafter"/>
</dbReference>
<evidence type="ECO:0000256" key="5">
    <source>
        <dbReference type="ARBA" id="ARBA00023288"/>
    </source>
</evidence>
<evidence type="ECO:0000256" key="1">
    <source>
        <dbReference type="ARBA" id="ARBA00022729"/>
    </source>
</evidence>
<comment type="function">
    <text evidence="6">Together with LptD, is involved in the assembly of lipopolysaccharide (LPS) at the surface of the outer membrane. Required for the proper assembly of LptD. Binds LPS and may serve as the LPS recognition site at the outer membrane.</text>
</comment>
<evidence type="ECO:0000256" key="7">
    <source>
        <dbReference type="SAM" id="Phobius"/>
    </source>
</evidence>
<dbReference type="PANTHER" id="PTHR38098">
    <property type="entry name" value="LPS-ASSEMBLY LIPOPROTEIN LPTE"/>
    <property type="match status" value="1"/>
</dbReference>
<comment type="caution">
    <text evidence="8">The sequence shown here is derived from an EMBL/GenBank/DDBJ whole genome shotgun (WGS) entry which is preliminary data.</text>
</comment>
<dbReference type="RefSeq" id="WP_143233841.1">
    <property type="nucleotide sequence ID" value="NZ_VJWL01000001.1"/>
</dbReference>
<evidence type="ECO:0000313" key="9">
    <source>
        <dbReference type="Proteomes" id="UP000320359"/>
    </source>
</evidence>
<evidence type="ECO:0000256" key="3">
    <source>
        <dbReference type="ARBA" id="ARBA00023139"/>
    </source>
</evidence>
<dbReference type="InterPro" id="IPR007485">
    <property type="entry name" value="LPS_assembly_LptE"/>
</dbReference>
<dbReference type="PANTHER" id="PTHR38098:SF1">
    <property type="entry name" value="LPS-ASSEMBLY LIPOPROTEIN LPTE"/>
    <property type="match status" value="1"/>
</dbReference>
<organism evidence="8 9">
    <name type="scientific">Aliidiomarina halalkaliphila</name>
    <dbReference type="NCBI Taxonomy" id="2593535"/>
    <lineage>
        <taxon>Bacteria</taxon>
        <taxon>Pseudomonadati</taxon>
        <taxon>Pseudomonadota</taxon>
        <taxon>Gammaproteobacteria</taxon>
        <taxon>Alteromonadales</taxon>
        <taxon>Idiomarinaceae</taxon>
        <taxon>Aliidiomarina</taxon>
    </lineage>
</organism>
<comment type="similarity">
    <text evidence="6">Belongs to the LptE lipoprotein family.</text>
</comment>
<dbReference type="GO" id="GO:1990351">
    <property type="term" value="C:transporter complex"/>
    <property type="evidence" value="ECO:0007669"/>
    <property type="project" value="TreeGrafter"/>
</dbReference>
<dbReference type="GO" id="GO:0015920">
    <property type="term" value="P:lipopolysaccharide transport"/>
    <property type="evidence" value="ECO:0007669"/>
    <property type="project" value="TreeGrafter"/>
</dbReference>
<evidence type="ECO:0000256" key="2">
    <source>
        <dbReference type="ARBA" id="ARBA00023136"/>
    </source>
</evidence>
<accession>A0A552X3F9</accession>
<sequence length="179" mass="20450">MLPSALKERSTTAFHSPPRTLAQVFVGLCMVLMLTACGFQLRGDYQISAQIEELSLDGPRGSEVLLRIQDIFEQRNIQLTDAADGVTHVQIGRDRLDRRILSMLSSGQVAEYELIYMLPVTITTQTGEQHHHEIQILRDYQDDPNFALAKHRELELLISEMRTDAAHRLLLLLNRLTWE</sequence>
<evidence type="ECO:0000256" key="6">
    <source>
        <dbReference type="HAMAP-Rule" id="MF_01186"/>
    </source>
</evidence>
<keyword evidence="5" id="KW-0449">Lipoprotein</keyword>
<keyword evidence="1" id="KW-0732">Signal</keyword>